<accession>A0A5M6CFK6</accession>
<dbReference type="RefSeq" id="WP_150013432.1">
    <property type="nucleotide sequence ID" value="NZ_VWSG01000008.1"/>
</dbReference>
<dbReference type="NCBIfam" id="TIGR03519">
    <property type="entry name" value="T9SS_PorP_fam"/>
    <property type="match status" value="1"/>
</dbReference>
<comment type="caution">
    <text evidence="2">The sequence shown here is derived from an EMBL/GenBank/DDBJ whole genome shotgun (WGS) entry which is preliminary data.</text>
</comment>
<evidence type="ECO:0000256" key="1">
    <source>
        <dbReference type="SAM" id="SignalP"/>
    </source>
</evidence>
<gene>
    <name evidence="2" type="ORF">F0460_11695</name>
</gene>
<dbReference type="Pfam" id="PF11751">
    <property type="entry name" value="PorP_SprF"/>
    <property type="match status" value="1"/>
</dbReference>
<organism evidence="2 3">
    <name type="scientific">Paenimyroides baculatum</name>
    <dbReference type="NCBI Taxonomy" id="2608000"/>
    <lineage>
        <taxon>Bacteria</taxon>
        <taxon>Pseudomonadati</taxon>
        <taxon>Bacteroidota</taxon>
        <taxon>Flavobacteriia</taxon>
        <taxon>Flavobacteriales</taxon>
        <taxon>Flavobacteriaceae</taxon>
        <taxon>Paenimyroides</taxon>
    </lineage>
</organism>
<dbReference type="AlphaFoldDB" id="A0A5M6CFK6"/>
<keyword evidence="1" id="KW-0732">Signal</keyword>
<dbReference type="PROSITE" id="PS51257">
    <property type="entry name" value="PROKAR_LIPOPROTEIN"/>
    <property type="match status" value="1"/>
</dbReference>
<sequence>MKFSQIFNKVLAGVLLSFGCANMHAQQDPQYTHYMYNTVNINPAYAGSRGALSIFGLHRTQWVGLDGAPRTNAFSINTPIQNSKLGLGVGFVNDRLGVIDENTLSVDVSYTIDLNHRGSKLSFGVKGTANMLNVEYSRLKQAAPGDPLLAVDIQNEFSPNIGAGVYWHNEKSYIGLSVPSFLENKRFDNGTVYSSMNQRMNFYLMGGHVFEINPTLKFKPAALIKAVEGSPLQADLTANFLIHDKLTLGAAYRWDAAFSGLIGFQITDGLMIGYSYDAETTKLARYNNGSHEVFMRFELFNKYRRVNSPRFF</sequence>
<dbReference type="InterPro" id="IPR019861">
    <property type="entry name" value="PorP/SprF_Bacteroidetes"/>
</dbReference>
<dbReference type="Proteomes" id="UP000325141">
    <property type="component" value="Unassembled WGS sequence"/>
</dbReference>
<reference evidence="2 3" key="1">
    <citation type="submission" date="2019-09" db="EMBL/GenBank/DDBJ databases">
        <title>Genome sequence and assembly of Flavobacterium sp.</title>
        <authorList>
            <person name="Chhetri G."/>
        </authorList>
    </citation>
    <scope>NUCLEOTIDE SEQUENCE [LARGE SCALE GENOMIC DNA]</scope>
    <source>
        <strain evidence="2 3">SNL9</strain>
    </source>
</reference>
<feature type="chain" id="PRO_5024290914" evidence="1">
    <location>
        <begin position="26"/>
        <end position="312"/>
    </location>
</feature>
<evidence type="ECO:0000313" key="3">
    <source>
        <dbReference type="Proteomes" id="UP000325141"/>
    </source>
</evidence>
<dbReference type="EMBL" id="VWSG01000008">
    <property type="protein sequence ID" value="KAA5533988.1"/>
    <property type="molecule type" value="Genomic_DNA"/>
</dbReference>
<evidence type="ECO:0000313" key="2">
    <source>
        <dbReference type="EMBL" id="KAA5533988.1"/>
    </source>
</evidence>
<keyword evidence="3" id="KW-1185">Reference proteome</keyword>
<proteinExistence type="predicted"/>
<protein>
    <submittedName>
        <fullName evidence="2">Type IX secretion system membrane protein PorP/SprF</fullName>
    </submittedName>
</protein>
<feature type="signal peptide" evidence="1">
    <location>
        <begin position="1"/>
        <end position="25"/>
    </location>
</feature>
<name>A0A5M6CFK6_9FLAO</name>